<organism evidence="2 3">
    <name type="scientific">Protopolystoma xenopodis</name>
    <dbReference type="NCBI Taxonomy" id="117903"/>
    <lineage>
        <taxon>Eukaryota</taxon>
        <taxon>Metazoa</taxon>
        <taxon>Spiralia</taxon>
        <taxon>Lophotrochozoa</taxon>
        <taxon>Platyhelminthes</taxon>
        <taxon>Monogenea</taxon>
        <taxon>Polyopisthocotylea</taxon>
        <taxon>Polystomatidea</taxon>
        <taxon>Polystomatidae</taxon>
        <taxon>Protopolystoma</taxon>
    </lineage>
</organism>
<feature type="compositionally biased region" description="Basic and acidic residues" evidence="1">
    <location>
        <begin position="303"/>
        <end position="313"/>
    </location>
</feature>
<dbReference type="AlphaFoldDB" id="A0A3S5FGB4"/>
<keyword evidence="3" id="KW-1185">Reference proteome</keyword>
<name>A0A3S5FGB4_9PLAT</name>
<feature type="region of interest" description="Disordered" evidence="1">
    <location>
        <begin position="464"/>
        <end position="483"/>
    </location>
</feature>
<feature type="region of interest" description="Disordered" evidence="1">
    <location>
        <begin position="295"/>
        <end position="347"/>
    </location>
</feature>
<feature type="region of interest" description="Disordered" evidence="1">
    <location>
        <begin position="150"/>
        <end position="171"/>
    </location>
</feature>
<feature type="compositionally biased region" description="Basic and acidic residues" evidence="1">
    <location>
        <begin position="323"/>
        <end position="333"/>
    </location>
</feature>
<proteinExistence type="predicted"/>
<comment type="caution">
    <text evidence="2">The sequence shown here is derived from an EMBL/GenBank/DDBJ whole genome shotgun (WGS) entry which is preliminary data.</text>
</comment>
<gene>
    <name evidence="2" type="ORF">PXEA_LOCUS30549</name>
</gene>
<protein>
    <submittedName>
        <fullName evidence="2">Uncharacterized protein</fullName>
    </submittedName>
</protein>
<evidence type="ECO:0000313" key="2">
    <source>
        <dbReference type="EMBL" id="VEL37109.1"/>
    </source>
</evidence>
<evidence type="ECO:0000256" key="1">
    <source>
        <dbReference type="SAM" id="MobiDB-lite"/>
    </source>
</evidence>
<evidence type="ECO:0000313" key="3">
    <source>
        <dbReference type="Proteomes" id="UP000784294"/>
    </source>
</evidence>
<dbReference type="EMBL" id="CAAALY010254022">
    <property type="protein sequence ID" value="VEL37109.1"/>
    <property type="molecule type" value="Genomic_DNA"/>
</dbReference>
<dbReference type="PROSITE" id="PS51257">
    <property type="entry name" value="PROKAR_LIPOPROTEIN"/>
    <property type="match status" value="1"/>
</dbReference>
<reference evidence="2" key="1">
    <citation type="submission" date="2018-11" db="EMBL/GenBank/DDBJ databases">
        <authorList>
            <consortium name="Pathogen Informatics"/>
        </authorList>
    </citation>
    <scope>NUCLEOTIDE SEQUENCE</scope>
</reference>
<sequence>MIHQTDRWLYYCRWLSGVSHLSYYGIWAACARFFLSANLLPRLVRHQGGSNRSTNYYPSMVLALFGPTPGLSSCYEVFLDSDDDDDRLAPLSIDCPNPSHDKIKLHFRLFSGFGSLDTCYISSRAETDSYVLQLVELPLAKLIGPLDDVYNGRKEDSPNSDGDSDDEAFLGGDEIGSVRTKAHIFKCAISRLSADNAHMYHLFGGSIDSHCLNASPTTTSIQKQSISVKSSVVTSCAKTEKRNVKWASVLEAARTVPTPQPSPHESLNLSMHASVLDGTICDSAFGLSERANAILSNQNGRQSESRPPDEAIPRHRPSMQSDSETRQLHETTQLRHNHQHQPLHCRGFSPPHYWPPLPNQETGNPACCASLSSKIQPSNNYNLTLETSFPDHVDAVSSAYDLNRYRPGQPIRGQSHCASLKNSNRPSSDPGLHCCHQLGFPAIQAPASLPTQSLAPVTSITPTAKTQTLASPPAPQPHIRFPIPKSTVLPSGLISGIPRLQTASKQSWELGVSINSGNGGRIETDRLTRLERLMEQLLHLKQKEDDSDATASAMDSNACDKYTAPASSCGLNSVSERLANVGVNTSFIDFTTSESTRREEACQAGLGTICMNAGVQGGLERIQMLRSIMTSDSQRASFISLDHALNMLRIKVGLGMCPFIPIA</sequence>
<accession>A0A3S5FGB4</accession>
<dbReference type="Proteomes" id="UP000784294">
    <property type="component" value="Unassembled WGS sequence"/>
</dbReference>